<dbReference type="PANTHER" id="PTHR13887:SF56">
    <property type="entry name" value="THIOREDOXIN-LIKE REDUCTASE RV2466C"/>
    <property type="match status" value="1"/>
</dbReference>
<dbReference type="Proteomes" id="UP000428330">
    <property type="component" value="Chromosome"/>
</dbReference>
<dbReference type="AlphaFoldDB" id="A0A6I6IWM1"/>
<accession>A0A6I6IWM1</accession>
<dbReference type="SUPFAM" id="SSF52833">
    <property type="entry name" value="Thioredoxin-like"/>
    <property type="match status" value="1"/>
</dbReference>
<keyword evidence="5" id="KW-1185">Reference proteome</keyword>
<evidence type="ECO:0000313" key="5">
    <source>
        <dbReference type="Proteomes" id="UP000428330"/>
    </source>
</evidence>
<gene>
    <name evidence="4" type="ORF">EI983_16905</name>
</gene>
<protein>
    <submittedName>
        <fullName evidence="4">DsbA family protein</fullName>
    </submittedName>
</protein>
<dbReference type="Gene3D" id="3.40.30.10">
    <property type="entry name" value="Glutaredoxin"/>
    <property type="match status" value="1"/>
</dbReference>
<evidence type="ECO:0000256" key="2">
    <source>
        <dbReference type="ARBA" id="ARBA00005791"/>
    </source>
</evidence>
<dbReference type="InterPro" id="IPR012336">
    <property type="entry name" value="Thioredoxin-like_fold"/>
</dbReference>
<dbReference type="Pfam" id="PF13462">
    <property type="entry name" value="Thioredoxin_4"/>
    <property type="match status" value="1"/>
</dbReference>
<sequence>MNRLILVGALGLIVAVGAVILNWRTAPAPSADLSPYGAANAQEAAEIDTSSIVEMTLGNPDAKVTVMEYASFTCPHCARFHEGQFKQLKAEYIDTGLINFVYRDVYFDRFGLWASMVARCGGQERFFGIADMIYDQQRDWVGSGQDPAAIANNLRKIGKVAGLDEDQLEACLNDNDKAKTLVAWYQKNAEADGIRSTPTLLINGTSYSNMSYEELKGLIDEALAE</sequence>
<comment type="function">
    <text evidence="1">May be required for disulfide bond formation in some proteins.</text>
</comment>
<reference evidence="5" key="1">
    <citation type="submission" date="2018-12" db="EMBL/GenBank/DDBJ databases">
        <title>Complete genome sequence of Roseovarius sp. MME-070.</title>
        <authorList>
            <person name="Nam Y.-D."/>
            <person name="Kang J."/>
            <person name="Chung W.-H."/>
            <person name="Park Y.S."/>
        </authorList>
    </citation>
    <scope>NUCLEOTIDE SEQUENCE [LARGE SCALE GENOMIC DNA]</scope>
    <source>
        <strain evidence="5">MME-070</strain>
    </source>
</reference>
<dbReference type="RefSeq" id="WP_157708537.1">
    <property type="nucleotide sequence ID" value="NZ_CP034348.1"/>
</dbReference>
<dbReference type="PANTHER" id="PTHR13887">
    <property type="entry name" value="GLUTATHIONE S-TRANSFERASE KAPPA"/>
    <property type="match status" value="1"/>
</dbReference>
<evidence type="ECO:0000259" key="3">
    <source>
        <dbReference type="PROSITE" id="PS51352"/>
    </source>
</evidence>
<proteinExistence type="inferred from homology"/>
<comment type="similarity">
    <text evidence="2">Belongs to the thioredoxin family. DsbA subfamily.</text>
</comment>
<dbReference type="InterPro" id="IPR036249">
    <property type="entry name" value="Thioredoxin-like_sf"/>
</dbReference>
<organism evidence="4 5">
    <name type="scientific">Roseovarius faecimaris</name>
    <dbReference type="NCBI Taxonomy" id="2494550"/>
    <lineage>
        <taxon>Bacteria</taxon>
        <taxon>Pseudomonadati</taxon>
        <taxon>Pseudomonadota</taxon>
        <taxon>Alphaproteobacteria</taxon>
        <taxon>Rhodobacterales</taxon>
        <taxon>Roseobacteraceae</taxon>
        <taxon>Roseovarius</taxon>
    </lineage>
</organism>
<name>A0A6I6IWM1_9RHOB</name>
<evidence type="ECO:0000256" key="1">
    <source>
        <dbReference type="ARBA" id="ARBA00003565"/>
    </source>
</evidence>
<dbReference type="OrthoDB" id="8478320at2"/>
<dbReference type="EMBL" id="CP034348">
    <property type="protein sequence ID" value="QGX99856.1"/>
    <property type="molecule type" value="Genomic_DNA"/>
</dbReference>
<dbReference type="KEGG" id="rom:EI983_16905"/>
<evidence type="ECO:0000313" key="4">
    <source>
        <dbReference type="EMBL" id="QGX99856.1"/>
    </source>
</evidence>
<dbReference type="PROSITE" id="PS51352">
    <property type="entry name" value="THIOREDOXIN_2"/>
    <property type="match status" value="1"/>
</dbReference>
<feature type="domain" description="Thioredoxin" evidence="3">
    <location>
        <begin position="33"/>
        <end position="224"/>
    </location>
</feature>
<dbReference type="InterPro" id="IPR013766">
    <property type="entry name" value="Thioredoxin_domain"/>
</dbReference>